<proteinExistence type="inferred from homology"/>
<sequence>MANVLILYISMTGNTEMMAEAIAGYLEYKDHLVDIKTFDFDPIDVEELLDYDVVFIGTHSSDDGEIPFEAEDFYEELDEADIGGRVFGVFGSGDTAYDEFCLSVDLMGDKLVHLGANVVPERMKVDLTPSNEDIERIEQFAESALQMVNK</sequence>
<dbReference type="SUPFAM" id="SSF52218">
    <property type="entry name" value="Flavoproteins"/>
    <property type="match status" value="1"/>
</dbReference>
<name>A0ABW4HNX3_9BACI</name>
<evidence type="ECO:0000256" key="7">
    <source>
        <dbReference type="ARBA" id="ARBA00022982"/>
    </source>
</evidence>
<keyword evidence="6 8" id="KW-0288">FMN</keyword>
<dbReference type="PANTHER" id="PTHR42809:SF1">
    <property type="entry name" value="FLAVODOXIN 1"/>
    <property type="match status" value="1"/>
</dbReference>
<dbReference type="InterPro" id="IPR001226">
    <property type="entry name" value="Flavodoxin_CS"/>
</dbReference>
<dbReference type="EMBL" id="JBHUDE010000034">
    <property type="protein sequence ID" value="MFD1607303.1"/>
    <property type="molecule type" value="Genomic_DNA"/>
</dbReference>
<comment type="cofactor">
    <cofactor evidence="1 8">
        <name>FMN</name>
        <dbReference type="ChEBI" id="CHEBI:58210"/>
    </cofactor>
</comment>
<dbReference type="InterPro" id="IPR050619">
    <property type="entry name" value="Flavodoxin"/>
</dbReference>
<dbReference type="Gene3D" id="3.40.50.360">
    <property type="match status" value="1"/>
</dbReference>
<evidence type="ECO:0000313" key="10">
    <source>
        <dbReference type="EMBL" id="MFD1607303.1"/>
    </source>
</evidence>
<dbReference type="PROSITE" id="PS00201">
    <property type="entry name" value="FLAVODOXIN"/>
    <property type="match status" value="1"/>
</dbReference>
<dbReference type="RefSeq" id="WP_379596643.1">
    <property type="nucleotide sequence ID" value="NZ_JBHUDE010000034.1"/>
</dbReference>
<protein>
    <recommendedName>
        <fullName evidence="8">Flavodoxin</fullName>
    </recommendedName>
</protein>
<evidence type="ECO:0000256" key="4">
    <source>
        <dbReference type="ARBA" id="ARBA00022448"/>
    </source>
</evidence>
<gene>
    <name evidence="10" type="ORF">ACFSBH_06540</name>
</gene>
<evidence type="ECO:0000256" key="3">
    <source>
        <dbReference type="ARBA" id="ARBA00005267"/>
    </source>
</evidence>
<organism evidence="10 11">
    <name type="scientific">Oceanobacillus luteolus</name>
    <dbReference type="NCBI Taxonomy" id="1274358"/>
    <lineage>
        <taxon>Bacteria</taxon>
        <taxon>Bacillati</taxon>
        <taxon>Bacillota</taxon>
        <taxon>Bacilli</taxon>
        <taxon>Bacillales</taxon>
        <taxon>Bacillaceae</taxon>
        <taxon>Oceanobacillus</taxon>
    </lineage>
</organism>
<comment type="function">
    <text evidence="2 8">Low-potential electron donor to a number of redox enzymes.</text>
</comment>
<dbReference type="PANTHER" id="PTHR42809">
    <property type="entry name" value="FLAVODOXIN 2"/>
    <property type="match status" value="1"/>
</dbReference>
<evidence type="ECO:0000256" key="8">
    <source>
        <dbReference type="RuleBase" id="RU367037"/>
    </source>
</evidence>
<keyword evidence="4 8" id="KW-0813">Transport</keyword>
<dbReference type="InterPro" id="IPR029039">
    <property type="entry name" value="Flavoprotein-like_sf"/>
</dbReference>
<keyword evidence="5 8" id="KW-0285">Flavoprotein</keyword>
<dbReference type="Proteomes" id="UP001597221">
    <property type="component" value="Unassembled WGS sequence"/>
</dbReference>
<accession>A0ABW4HNX3</accession>
<dbReference type="Pfam" id="PF00258">
    <property type="entry name" value="Flavodoxin_1"/>
    <property type="match status" value="1"/>
</dbReference>
<feature type="domain" description="Flavodoxin-like" evidence="9">
    <location>
        <begin position="4"/>
        <end position="145"/>
    </location>
</feature>
<evidence type="ECO:0000256" key="1">
    <source>
        <dbReference type="ARBA" id="ARBA00001917"/>
    </source>
</evidence>
<reference evidence="11" key="1">
    <citation type="journal article" date="2019" name="Int. J. Syst. Evol. Microbiol.">
        <title>The Global Catalogue of Microorganisms (GCM) 10K type strain sequencing project: providing services to taxonomists for standard genome sequencing and annotation.</title>
        <authorList>
            <consortium name="The Broad Institute Genomics Platform"/>
            <consortium name="The Broad Institute Genome Sequencing Center for Infectious Disease"/>
            <person name="Wu L."/>
            <person name="Ma J."/>
        </authorList>
    </citation>
    <scope>NUCLEOTIDE SEQUENCE [LARGE SCALE GENOMIC DNA]</scope>
    <source>
        <strain evidence="11">CGMCC 1.12376</strain>
    </source>
</reference>
<comment type="similarity">
    <text evidence="3 8">Belongs to the flavodoxin family.</text>
</comment>
<evidence type="ECO:0000256" key="6">
    <source>
        <dbReference type="ARBA" id="ARBA00022643"/>
    </source>
</evidence>
<evidence type="ECO:0000256" key="5">
    <source>
        <dbReference type="ARBA" id="ARBA00022630"/>
    </source>
</evidence>
<dbReference type="NCBIfam" id="TIGR01753">
    <property type="entry name" value="flav_short"/>
    <property type="match status" value="1"/>
</dbReference>
<evidence type="ECO:0000259" key="9">
    <source>
        <dbReference type="PROSITE" id="PS50902"/>
    </source>
</evidence>
<dbReference type="InterPro" id="IPR008254">
    <property type="entry name" value="Flavodoxin/NO_synth"/>
</dbReference>
<comment type="caution">
    <text evidence="10">The sequence shown here is derived from an EMBL/GenBank/DDBJ whole genome shotgun (WGS) entry which is preliminary data.</text>
</comment>
<evidence type="ECO:0000256" key="2">
    <source>
        <dbReference type="ARBA" id="ARBA00003297"/>
    </source>
</evidence>
<dbReference type="PROSITE" id="PS50902">
    <property type="entry name" value="FLAVODOXIN_LIKE"/>
    <property type="match status" value="1"/>
</dbReference>
<keyword evidence="7 8" id="KW-0249">Electron transport</keyword>
<dbReference type="InterPro" id="IPR010087">
    <property type="entry name" value="Flav_short"/>
</dbReference>
<dbReference type="NCBIfam" id="NF005216">
    <property type="entry name" value="PRK06703.1"/>
    <property type="match status" value="1"/>
</dbReference>
<evidence type="ECO:0000313" key="11">
    <source>
        <dbReference type="Proteomes" id="UP001597221"/>
    </source>
</evidence>
<keyword evidence="11" id="KW-1185">Reference proteome</keyword>